<keyword evidence="7" id="KW-1185">Reference proteome</keyword>
<gene>
    <name evidence="6" type="ORF">FRX31_035234</name>
</gene>
<dbReference type="GO" id="GO:0004497">
    <property type="term" value="F:monooxygenase activity"/>
    <property type="evidence" value="ECO:0007669"/>
    <property type="project" value="UniProtKB-KW"/>
</dbReference>
<dbReference type="InterPro" id="IPR036396">
    <property type="entry name" value="Cyt_P450_sf"/>
</dbReference>
<dbReference type="SUPFAM" id="SSF48264">
    <property type="entry name" value="Cytochrome P450"/>
    <property type="match status" value="1"/>
</dbReference>
<keyword evidence="5" id="KW-0503">Monooxygenase</keyword>
<dbReference type="OrthoDB" id="2789670at2759"/>
<keyword evidence="4 5" id="KW-0408">Iron</keyword>
<dbReference type="AlphaFoldDB" id="A0A7J6URQ3"/>
<name>A0A7J6URQ3_THATH</name>
<dbReference type="InterPro" id="IPR001128">
    <property type="entry name" value="Cyt_P450"/>
</dbReference>
<dbReference type="GO" id="GO:0044550">
    <property type="term" value="P:secondary metabolite biosynthetic process"/>
    <property type="evidence" value="ECO:0007669"/>
    <property type="project" value="UniProtKB-ARBA"/>
</dbReference>
<dbReference type="EMBL" id="JABWDY010044370">
    <property type="protein sequence ID" value="KAF5175179.1"/>
    <property type="molecule type" value="Genomic_DNA"/>
</dbReference>
<evidence type="ECO:0000256" key="5">
    <source>
        <dbReference type="RuleBase" id="RU000461"/>
    </source>
</evidence>
<reference evidence="6 7" key="1">
    <citation type="submission" date="2020-06" db="EMBL/GenBank/DDBJ databases">
        <title>Transcriptomic and genomic resources for Thalictrum thalictroides and T. hernandezii: Facilitating candidate gene discovery in an emerging model plant lineage.</title>
        <authorList>
            <person name="Arias T."/>
            <person name="Riano-Pachon D.M."/>
            <person name="Di Stilio V.S."/>
        </authorList>
    </citation>
    <scope>NUCLEOTIDE SEQUENCE [LARGE SCALE GENOMIC DNA]</scope>
    <source>
        <strain evidence="7">cv. WT478/WT964</strain>
        <tissue evidence="6">Leaves</tissue>
    </source>
</reference>
<dbReference type="Gene3D" id="1.10.630.10">
    <property type="entry name" value="Cytochrome P450"/>
    <property type="match status" value="1"/>
</dbReference>
<sequence length="145" mass="15656">MFPFGSGRRGCPGTTSALQVVQTTLASMTQCFEFKLGDGKGITVDMTEAPGLTLPRAHSLICLVILSNFMNKTLEGEFADEKFSALLVFPDFTKSNSSWPETMGFLHSSGCGCRLTSSRLLVAYVDPLLQSIFLAVCFVRAIGSD</sequence>
<keyword evidence="1 5" id="KW-0349">Heme</keyword>
<dbReference type="Pfam" id="PF00067">
    <property type="entry name" value="p450"/>
    <property type="match status" value="1"/>
</dbReference>
<comment type="similarity">
    <text evidence="5">Belongs to the cytochrome P450 family.</text>
</comment>
<proteinExistence type="inferred from homology"/>
<evidence type="ECO:0000256" key="2">
    <source>
        <dbReference type="ARBA" id="ARBA00022723"/>
    </source>
</evidence>
<dbReference type="GO" id="GO:0005506">
    <property type="term" value="F:iron ion binding"/>
    <property type="evidence" value="ECO:0007669"/>
    <property type="project" value="InterPro"/>
</dbReference>
<keyword evidence="3 5" id="KW-0560">Oxidoreductase</keyword>
<evidence type="ECO:0000313" key="7">
    <source>
        <dbReference type="Proteomes" id="UP000554482"/>
    </source>
</evidence>
<comment type="caution">
    <text evidence="6">The sequence shown here is derived from an EMBL/GenBank/DDBJ whole genome shotgun (WGS) entry which is preliminary data.</text>
</comment>
<accession>A0A7J6URQ3</accession>
<organism evidence="6 7">
    <name type="scientific">Thalictrum thalictroides</name>
    <name type="common">Rue-anemone</name>
    <name type="synonym">Anemone thalictroides</name>
    <dbReference type="NCBI Taxonomy" id="46969"/>
    <lineage>
        <taxon>Eukaryota</taxon>
        <taxon>Viridiplantae</taxon>
        <taxon>Streptophyta</taxon>
        <taxon>Embryophyta</taxon>
        <taxon>Tracheophyta</taxon>
        <taxon>Spermatophyta</taxon>
        <taxon>Magnoliopsida</taxon>
        <taxon>Ranunculales</taxon>
        <taxon>Ranunculaceae</taxon>
        <taxon>Thalictroideae</taxon>
        <taxon>Thalictrum</taxon>
    </lineage>
</organism>
<dbReference type="InterPro" id="IPR017972">
    <property type="entry name" value="Cyt_P450_CS"/>
</dbReference>
<dbReference type="Proteomes" id="UP000554482">
    <property type="component" value="Unassembled WGS sequence"/>
</dbReference>
<evidence type="ECO:0000313" key="6">
    <source>
        <dbReference type="EMBL" id="KAF5175179.1"/>
    </source>
</evidence>
<dbReference type="PROSITE" id="PS00086">
    <property type="entry name" value="CYTOCHROME_P450"/>
    <property type="match status" value="1"/>
</dbReference>
<protein>
    <submittedName>
        <fullName evidence="6">Cytochrome p450</fullName>
    </submittedName>
</protein>
<evidence type="ECO:0000256" key="4">
    <source>
        <dbReference type="ARBA" id="ARBA00023004"/>
    </source>
</evidence>
<dbReference type="GO" id="GO:0020037">
    <property type="term" value="F:heme binding"/>
    <property type="evidence" value="ECO:0007669"/>
    <property type="project" value="InterPro"/>
</dbReference>
<keyword evidence="2 5" id="KW-0479">Metal-binding</keyword>
<evidence type="ECO:0000256" key="3">
    <source>
        <dbReference type="ARBA" id="ARBA00023002"/>
    </source>
</evidence>
<dbReference type="PANTHER" id="PTHR47947">
    <property type="entry name" value="CYTOCHROME P450 82C3-RELATED"/>
    <property type="match status" value="1"/>
</dbReference>
<evidence type="ECO:0000256" key="1">
    <source>
        <dbReference type="ARBA" id="ARBA00022617"/>
    </source>
</evidence>
<dbReference type="GO" id="GO:0016705">
    <property type="term" value="F:oxidoreductase activity, acting on paired donors, with incorporation or reduction of molecular oxygen"/>
    <property type="evidence" value="ECO:0007669"/>
    <property type="project" value="InterPro"/>
</dbReference>
<dbReference type="InterPro" id="IPR050651">
    <property type="entry name" value="Plant_Cytochrome_P450_Monoox"/>
</dbReference>